<sequence>MEDVTLIPWHCMNGMNVGHLLWDDFLPLYTLLGMFGLEQTKLFVVRHILNEPLWATCEFNPARNKGKCDSTFKKWFKVMGVDAPFFTNQTLHEQVPVTSNYLCFDRAVAGLGLLTDHGDKLHGWAKEDYDISNNIGRGRIMWDFRNFMFDNLKMDGLAQPKTNPRIITVSRFSSNDPQRNLSFNKQVKVLKERLGDDGDVVINQVTLEEYSVEEQVKIAMESSVMITAVGGGAVTATFLPKGASLVLFFTKKSRHDKSTAARLDWDYFNNAAYMRTHWFPIEEMDEDVSLDAFANLVKHELEITSSHH</sequence>
<comment type="caution">
    <text evidence="2">The sequence shown here is derived from an EMBL/GenBank/DDBJ whole genome shotgun (WGS) entry which is preliminary data.</text>
</comment>
<reference evidence="2" key="1">
    <citation type="submission" date="2022-07" db="EMBL/GenBank/DDBJ databases">
        <title>Genome analysis of Parmales, a sister group of diatoms, reveals the evolutionary specialization of diatoms from phago-mixotrophs to photoautotrophs.</title>
        <authorList>
            <person name="Ban H."/>
            <person name="Sato S."/>
            <person name="Yoshikawa S."/>
            <person name="Kazumasa Y."/>
            <person name="Nakamura Y."/>
            <person name="Ichinomiya M."/>
            <person name="Saitoh K."/>
            <person name="Sato N."/>
            <person name="Blanc-Mathieu R."/>
            <person name="Endo H."/>
            <person name="Kuwata A."/>
            <person name="Ogata H."/>
        </authorList>
    </citation>
    <scope>NUCLEOTIDE SEQUENCE</scope>
</reference>
<dbReference type="InterPro" id="IPR049625">
    <property type="entry name" value="Glyco_transf_61_cat"/>
</dbReference>
<dbReference type="EMBL" id="BRXZ01007656">
    <property type="protein sequence ID" value="GMI31030.1"/>
    <property type="molecule type" value="Genomic_DNA"/>
</dbReference>
<name>A0A9W7G0M0_9STRA</name>
<protein>
    <recommendedName>
        <fullName evidence="1">Glycosyltransferase 61 catalytic domain-containing protein</fullName>
    </recommendedName>
</protein>
<evidence type="ECO:0000313" key="2">
    <source>
        <dbReference type="EMBL" id="GMI31030.1"/>
    </source>
</evidence>
<dbReference type="Pfam" id="PF04577">
    <property type="entry name" value="Glyco_transf_61"/>
    <property type="match status" value="1"/>
</dbReference>
<keyword evidence="3" id="KW-1185">Reference proteome</keyword>
<organism evidence="2 3">
    <name type="scientific">Triparma retinervis</name>
    <dbReference type="NCBI Taxonomy" id="2557542"/>
    <lineage>
        <taxon>Eukaryota</taxon>
        <taxon>Sar</taxon>
        <taxon>Stramenopiles</taxon>
        <taxon>Ochrophyta</taxon>
        <taxon>Bolidophyceae</taxon>
        <taxon>Parmales</taxon>
        <taxon>Triparmaceae</taxon>
        <taxon>Triparma</taxon>
    </lineage>
</organism>
<proteinExistence type="predicted"/>
<dbReference type="AlphaFoldDB" id="A0A9W7G0M0"/>
<gene>
    <name evidence="2" type="ORF">TrRE_jg6917</name>
</gene>
<evidence type="ECO:0000313" key="3">
    <source>
        <dbReference type="Proteomes" id="UP001165082"/>
    </source>
</evidence>
<feature type="domain" description="Glycosyltransferase 61 catalytic" evidence="1">
    <location>
        <begin position="150"/>
        <end position="246"/>
    </location>
</feature>
<dbReference type="OrthoDB" id="529273at2759"/>
<dbReference type="GO" id="GO:0016757">
    <property type="term" value="F:glycosyltransferase activity"/>
    <property type="evidence" value="ECO:0007669"/>
    <property type="project" value="InterPro"/>
</dbReference>
<evidence type="ECO:0000259" key="1">
    <source>
        <dbReference type="Pfam" id="PF04577"/>
    </source>
</evidence>
<dbReference type="Proteomes" id="UP001165082">
    <property type="component" value="Unassembled WGS sequence"/>
</dbReference>
<accession>A0A9W7G0M0</accession>